<dbReference type="InterPro" id="IPR004367">
    <property type="entry name" value="Cyclin_C-dom"/>
</dbReference>
<gene>
    <name evidence="9" type="ORF">CSSPTR1EN2_LOCUS16448</name>
</gene>
<dbReference type="InterPro" id="IPR013763">
    <property type="entry name" value="Cyclin-like_dom"/>
</dbReference>
<evidence type="ECO:0000256" key="2">
    <source>
        <dbReference type="ARBA" id="ARBA00022618"/>
    </source>
</evidence>
<dbReference type="InterPro" id="IPR046965">
    <property type="entry name" value="Cyclin_A/B-like"/>
</dbReference>
<evidence type="ECO:0000256" key="1">
    <source>
        <dbReference type="ARBA" id="ARBA00006955"/>
    </source>
</evidence>
<dbReference type="Gene3D" id="1.10.472.10">
    <property type="entry name" value="Cyclin-like"/>
    <property type="match status" value="2"/>
</dbReference>
<evidence type="ECO:0000259" key="8">
    <source>
        <dbReference type="SMART" id="SM01332"/>
    </source>
</evidence>
<evidence type="ECO:0000313" key="9">
    <source>
        <dbReference type="EMBL" id="CAK9222829.1"/>
    </source>
</evidence>
<dbReference type="InterPro" id="IPR039361">
    <property type="entry name" value="Cyclin"/>
</dbReference>
<dbReference type="Proteomes" id="UP001497512">
    <property type="component" value="Chromosome 4"/>
</dbReference>
<feature type="compositionally biased region" description="Polar residues" evidence="6">
    <location>
        <begin position="1"/>
        <end position="12"/>
    </location>
</feature>
<accession>A0ABP0UIZ9</accession>
<sequence>MLACRQQTTVADENNKHVEQHGGKPIPPSKPAGTGKQQHNNNNISHKVAKAVQQQASSRRALGDIGNLVGAMPVRSNVSKESIQERYGAILVNSQKAAKQSSTMVDVKAEQLEVKVEVKTEDIVAAWGAKQKRTVISAKAHDIASSTTEASHQPPGAQAISGEAVRAALSAASNIKPGQAPAVGPARLKAHARLAAVKKEKEQTLTALLAARSEAACGRSDAETQEAAVPVSDIDQHDIGNQLAVVDYIEDIYTFYRKTEVQSCVPADYMDRQAEIKEKMRAILIDWLIEVHLKFKLMTETLYLTVNLIDRYLSVQSVSRKNLQLVGVTALLLAAKYEEIWAPEVNDFVHISDNAYTREQILHMEKTMLNTLQFNLTVPTPYVFVARCLKAAAADREEKANVLQLEMLTWYLVELCLTEYSMVKFCPSQVAAAAVYMALNILVRETCCWGPALQLHSGYTESQLKECATMIEAFHSKAGTGSLTVVHKKYSNSRFLSVAKLSPSGLLSPVSSLSS</sequence>
<dbReference type="CDD" id="cd20567">
    <property type="entry name" value="CYCLIN_AtCycB-like_rpt1"/>
    <property type="match status" value="1"/>
</dbReference>
<organism evidence="9 10">
    <name type="scientific">Sphagnum troendelagicum</name>
    <dbReference type="NCBI Taxonomy" id="128251"/>
    <lineage>
        <taxon>Eukaryota</taxon>
        <taxon>Viridiplantae</taxon>
        <taxon>Streptophyta</taxon>
        <taxon>Embryophyta</taxon>
        <taxon>Bryophyta</taxon>
        <taxon>Sphagnophytina</taxon>
        <taxon>Sphagnopsida</taxon>
        <taxon>Sphagnales</taxon>
        <taxon>Sphagnaceae</taxon>
        <taxon>Sphagnum</taxon>
    </lineage>
</organism>
<dbReference type="SMART" id="SM01332">
    <property type="entry name" value="Cyclin_C"/>
    <property type="match status" value="1"/>
</dbReference>
<dbReference type="PANTHER" id="PTHR10177">
    <property type="entry name" value="CYCLINS"/>
    <property type="match status" value="1"/>
</dbReference>
<dbReference type="PROSITE" id="PS00292">
    <property type="entry name" value="CYCLINS"/>
    <property type="match status" value="1"/>
</dbReference>
<dbReference type="InterPro" id="IPR036915">
    <property type="entry name" value="Cyclin-like_sf"/>
</dbReference>
<dbReference type="InterPro" id="IPR006671">
    <property type="entry name" value="Cyclin_N"/>
</dbReference>
<keyword evidence="2" id="KW-0132">Cell division</keyword>
<dbReference type="EMBL" id="OZ019896">
    <property type="protein sequence ID" value="CAK9222829.1"/>
    <property type="molecule type" value="Genomic_DNA"/>
</dbReference>
<reference evidence="9" key="1">
    <citation type="submission" date="2024-02" db="EMBL/GenBank/DDBJ databases">
        <authorList>
            <consortium name="ELIXIR-Norway"/>
            <consortium name="Elixir Norway"/>
        </authorList>
    </citation>
    <scope>NUCLEOTIDE SEQUENCE</scope>
</reference>
<feature type="domain" description="Cyclin-like" evidence="7">
    <location>
        <begin position="383"/>
        <end position="473"/>
    </location>
</feature>
<feature type="domain" description="Cyclin-like" evidence="7">
    <location>
        <begin position="286"/>
        <end position="370"/>
    </location>
</feature>
<keyword evidence="4" id="KW-0131">Cell cycle</keyword>
<feature type="region of interest" description="Disordered" evidence="6">
    <location>
        <begin position="1"/>
        <end position="41"/>
    </location>
</feature>
<evidence type="ECO:0008006" key="11">
    <source>
        <dbReference type="Google" id="ProtNLM"/>
    </source>
</evidence>
<dbReference type="InterPro" id="IPR048258">
    <property type="entry name" value="Cyclins_cyclin-box"/>
</dbReference>
<keyword evidence="10" id="KW-1185">Reference proteome</keyword>
<protein>
    <recommendedName>
        <fullName evidence="11">Cyclin N-terminal domain-containing protein</fullName>
    </recommendedName>
</protein>
<dbReference type="PIRSF" id="PIRSF001771">
    <property type="entry name" value="Cyclin_A_B_D_E"/>
    <property type="match status" value="1"/>
</dbReference>
<dbReference type="SMART" id="SM00385">
    <property type="entry name" value="CYCLIN"/>
    <property type="match status" value="2"/>
</dbReference>
<keyword evidence="3 5" id="KW-0195">Cyclin</keyword>
<comment type="similarity">
    <text evidence="1">Belongs to the cyclin family. Cyclin AB subfamily.</text>
</comment>
<feature type="domain" description="Cyclin C-terminal" evidence="8">
    <location>
        <begin position="379"/>
        <end position="504"/>
    </location>
</feature>
<name>A0ABP0UIZ9_9BRYO</name>
<evidence type="ECO:0000256" key="3">
    <source>
        <dbReference type="ARBA" id="ARBA00023127"/>
    </source>
</evidence>
<evidence type="ECO:0000256" key="5">
    <source>
        <dbReference type="RuleBase" id="RU000383"/>
    </source>
</evidence>
<proteinExistence type="inferred from homology"/>
<dbReference type="Pfam" id="PF00134">
    <property type="entry name" value="Cyclin_N"/>
    <property type="match status" value="1"/>
</dbReference>
<evidence type="ECO:0000256" key="6">
    <source>
        <dbReference type="SAM" id="MobiDB-lite"/>
    </source>
</evidence>
<evidence type="ECO:0000259" key="7">
    <source>
        <dbReference type="SMART" id="SM00385"/>
    </source>
</evidence>
<evidence type="ECO:0000313" key="10">
    <source>
        <dbReference type="Proteomes" id="UP001497512"/>
    </source>
</evidence>
<dbReference type="SUPFAM" id="SSF47954">
    <property type="entry name" value="Cyclin-like"/>
    <property type="match status" value="2"/>
</dbReference>
<evidence type="ECO:0000256" key="4">
    <source>
        <dbReference type="ARBA" id="ARBA00023306"/>
    </source>
</evidence>
<feature type="compositionally biased region" description="Basic and acidic residues" evidence="6">
    <location>
        <begin position="13"/>
        <end position="22"/>
    </location>
</feature>
<dbReference type="Pfam" id="PF02984">
    <property type="entry name" value="Cyclin_C"/>
    <property type="match status" value="1"/>
</dbReference>